<evidence type="ECO:0000256" key="2">
    <source>
        <dbReference type="ARBA" id="ARBA00029447"/>
    </source>
</evidence>
<dbReference type="PANTHER" id="PTHR32089">
    <property type="entry name" value="METHYL-ACCEPTING CHEMOTAXIS PROTEIN MCPB"/>
    <property type="match status" value="1"/>
</dbReference>
<comment type="similarity">
    <text evidence="2">Belongs to the methyl-accepting chemotaxis (MCP) protein family.</text>
</comment>
<dbReference type="SUPFAM" id="SSF58104">
    <property type="entry name" value="Methyl-accepting chemotaxis protein (MCP) signaling domain"/>
    <property type="match status" value="1"/>
</dbReference>
<dbReference type="Pfam" id="PF13682">
    <property type="entry name" value="CZB"/>
    <property type="match status" value="1"/>
</dbReference>
<evidence type="ECO:0000256" key="3">
    <source>
        <dbReference type="PROSITE-ProRule" id="PRU00284"/>
    </source>
</evidence>
<keyword evidence="1 3" id="KW-0807">Transducer</keyword>
<evidence type="ECO:0000313" key="5">
    <source>
        <dbReference type="EMBL" id="GAC41824.1"/>
    </source>
</evidence>
<dbReference type="InterPro" id="IPR025991">
    <property type="entry name" value="Chemoreceptor_zinc-bind_dom"/>
</dbReference>
<dbReference type="Pfam" id="PF11563">
    <property type="entry name" value="Protoglobin"/>
    <property type="match status" value="1"/>
</dbReference>
<keyword evidence="6" id="KW-1185">Reference proteome</keyword>
<proteinExistence type="inferred from homology"/>
<organism evidence="5 6">
    <name type="scientific">Paenibacillus popilliae ATCC 14706</name>
    <dbReference type="NCBI Taxonomy" id="1212764"/>
    <lineage>
        <taxon>Bacteria</taxon>
        <taxon>Bacillati</taxon>
        <taxon>Bacillota</taxon>
        <taxon>Bacilli</taxon>
        <taxon>Bacillales</taxon>
        <taxon>Paenibacillaceae</taxon>
        <taxon>Paenibacillus</taxon>
    </lineage>
</organism>
<dbReference type="Gene3D" id="1.10.490.10">
    <property type="entry name" value="Globins"/>
    <property type="match status" value="1"/>
</dbReference>
<sequence length="596" mass="68197">MYLIVERKDILIYRKPKMPGHIEGVQLESLPSLQTKLMFLQMTTHDLKLLKRLIPYFEKYAKVITERHYELLFEIPEMKQLIESHSTRERLTKTFIIYLNSIPNVQLDEEYIRIRQRIGVVHNQIQLAPEWFVASFLRIYEYLVPLILQDFRAAEASDLLLALHRILLLDAQIVLEAYQSAYEFRLLNTNSETMEKLIQMDGIQTLLMSAEASMKDAEYIQESAEQLTTSIEEVSLQTTEAAATTEKMLGTLQDNRSIVDQTIDGLEEMTDLFRDTKSRFEELQQSLRELSGVIDVINSVANSTQLLALNASIEAARAGEDGRGFAVVAGEVRKLSEQTKTSVDEVFEVIANIQQLATSVQERTDLMAGKMELQSEKNRGAFEQLEEMMRAIGEMGMSGESIASIVEQQAAATVKITEHMKDIVAQTRQVVSLARDTGEHLYHTSRSVEGLRSESLQWFHHLSDSQLLRVLKTDHLLWKWWIYNRMLGYDKSDPRIIGNSHQCRLGKWIQAQKDNPGSVLNQQPAFREMIDRHDQVHAMAETAAQQIDAGQTEQAIRSYQHLGELSSQLLENLDGLRTLLDQHSPMRSHESHQDKG</sequence>
<dbReference type="InterPro" id="IPR009050">
    <property type="entry name" value="Globin-like_sf"/>
</dbReference>
<dbReference type="GO" id="GO:0007165">
    <property type="term" value="P:signal transduction"/>
    <property type="evidence" value="ECO:0007669"/>
    <property type="project" value="UniProtKB-KW"/>
</dbReference>
<dbReference type="CDD" id="cd01068">
    <property type="entry name" value="globin_sensor"/>
    <property type="match status" value="1"/>
</dbReference>
<dbReference type="InterPro" id="IPR004090">
    <property type="entry name" value="Chemotax_Me-accpt_rcpt"/>
</dbReference>
<dbReference type="InterPro" id="IPR012292">
    <property type="entry name" value="Globin/Proto"/>
</dbReference>
<dbReference type="SUPFAM" id="SSF46458">
    <property type="entry name" value="Globin-like"/>
    <property type="match status" value="1"/>
</dbReference>
<dbReference type="Gene3D" id="1.10.287.950">
    <property type="entry name" value="Methyl-accepting chemotaxis protein"/>
    <property type="match status" value="1"/>
</dbReference>
<dbReference type="InterPro" id="IPR039379">
    <property type="entry name" value="Protoglobin_sensor_dom"/>
</dbReference>
<dbReference type="PANTHER" id="PTHR32089:SF112">
    <property type="entry name" value="LYSOZYME-LIKE PROTEIN-RELATED"/>
    <property type="match status" value="1"/>
</dbReference>
<dbReference type="GO" id="GO:0006935">
    <property type="term" value="P:chemotaxis"/>
    <property type="evidence" value="ECO:0007669"/>
    <property type="project" value="InterPro"/>
</dbReference>
<dbReference type="InterPro" id="IPR044398">
    <property type="entry name" value="Globin-sensor_dom"/>
</dbReference>
<gene>
    <name evidence="5" type="ORF">PPOP_1181</name>
</gene>
<dbReference type="PRINTS" id="PR00260">
    <property type="entry name" value="CHEMTRNSDUCR"/>
</dbReference>
<dbReference type="GO" id="GO:0020037">
    <property type="term" value="F:heme binding"/>
    <property type="evidence" value="ECO:0007669"/>
    <property type="project" value="InterPro"/>
</dbReference>
<accession>M9LZP7</accession>
<feature type="domain" description="Methyl-accepting transducer" evidence="4">
    <location>
        <begin position="202"/>
        <end position="424"/>
    </location>
</feature>
<comment type="caution">
    <text evidence="5">The sequence shown here is derived from an EMBL/GenBank/DDBJ whole genome shotgun (WGS) entry which is preliminary data.</text>
</comment>
<dbReference type="SMART" id="SM00283">
    <property type="entry name" value="MA"/>
    <property type="match status" value="1"/>
</dbReference>
<dbReference type="EMBL" id="BALG01000049">
    <property type="protein sequence ID" value="GAC41824.1"/>
    <property type="molecule type" value="Genomic_DNA"/>
</dbReference>
<evidence type="ECO:0000256" key="1">
    <source>
        <dbReference type="ARBA" id="ARBA00023224"/>
    </source>
</evidence>
<dbReference type="InterPro" id="IPR004089">
    <property type="entry name" value="MCPsignal_dom"/>
</dbReference>
<dbReference type="Pfam" id="PF00015">
    <property type="entry name" value="MCPsignal"/>
    <property type="match status" value="1"/>
</dbReference>
<protein>
    <submittedName>
        <fullName evidence="5">Methyl-accepting chemotaxis protein</fullName>
    </submittedName>
</protein>
<dbReference type="AlphaFoldDB" id="M9LZP7"/>
<dbReference type="Proteomes" id="UP000029453">
    <property type="component" value="Unassembled WGS sequence"/>
</dbReference>
<dbReference type="GO" id="GO:0016020">
    <property type="term" value="C:membrane"/>
    <property type="evidence" value="ECO:0007669"/>
    <property type="project" value="InterPro"/>
</dbReference>
<evidence type="ECO:0000259" key="4">
    <source>
        <dbReference type="PROSITE" id="PS50111"/>
    </source>
</evidence>
<evidence type="ECO:0000313" key="6">
    <source>
        <dbReference type="Proteomes" id="UP000029453"/>
    </source>
</evidence>
<dbReference type="Gene3D" id="1.20.120.30">
    <property type="entry name" value="Aspartate receptor, ligand-binding domain"/>
    <property type="match status" value="1"/>
</dbReference>
<dbReference type="GO" id="GO:0004888">
    <property type="term" value="F:transmembrane signaling receptor activity"/>
    <property type="evidence" value="ECO:0007669"/>
    <property type="project" value="InterPro"/>
</dbReference>
<dbReference type="PROSITE" id="PS50111">
    <property type="entry name" value="CHEMOTAXIS_TRANSDUC_2"/>
    <property type="match status" value="1"/>
</dbReference>
<reference evidence="5 6" key="1">
    <citation type="submission" date="2012-10" db="EMBL/GenBank/DDBJ databases">
        <title>Draft Genome Sequence of Paenibacillus popilliae ATCC 14706T.</title>
        <authorList>
            <person name="Iiyama K."/>
            <person name="Mori K."/>
            <person name="Mon H."/>
            <person name="Chieda Y."/>
            <person name="Lee J.M."/>
            <person name="Kusakabe T."/>
            <person name="Tashiro K."/>
            <person name="Asano S."/>
            <person name="Yasunaga-Aoki C."/>
            <person name="Shimizu S."/>
        </authorList>
    </citation>
    <scope>NUCLEOTIDE SEQUENCE [LARGE SCALE GENOMIC DNA]</scope>
    <source>
        <strain evidence="5 6">ATCC 14706</strain>
    </source>
</reference>
<dbReference type="GO" id="GO:0019825">
    <property type="term" value="F:oxygen binding"/>
    <property type="evidence" value="ECO:0007669"/>
    <property type="project" value="InterPro"/>
</dbReference>
<name>M9LZP7_PAEPP</name>